<dbReference type="Gene3D" id="1.10.10.10">
    <property type="entry name" value="Winged helix-like DNA-binding domain superfamily/Winged helix DNA-binding domain"/>
    <property type="match status" value="1"/>
</dbReference>
<dbReference type="RefSeq" id="WP_404612254.1">
    <property type="nucleotide sequence ID" value="NZ_JBIYDN010000030.1"/>
</dbReference>
<evidence type="ECO:0000256" key="3">
    <source>
        <dbReference type="ARBA" id="ARBA00023163"/>
    </source>
</evidence>
<dbReference type="Pfam" id="PF00392">
    <property type="entry name" value="GntR"/>
    <property type="match status" value="1"/>
</dbReference>
<keyword evidence="1" id="KW-0805">Transcription regulation</keyword>
<sequence>MKLQRENATPLYEQMADTLRAEIERGAFGPTGKLPSEAELSERFRVSRVTVRLAIGKLATQNLVERKQGKGTFATARQLTHRLDVLQGFYDSLARQGAEPQMALLRFEERPVPKSAQWALAPDVGTCMYVERVHSVDDKPVALAQTYLLPEARVISREQAASTTSYEMIESILGWTIDRADISISAVAASGELARGLGVRKLAPLLVMKRTSYLTDGRACETTVFHIRPEHYEFVLSSTSTSVSITTAR</sequence>
<evidence type="ECO:0000313" key="6">
    <source>
        <dbReference type="Proteomes" id="UP001620514"/>
    </source>
</evidence>
<dbReference type="InterPro" id="IPR050679">
    <property type="entry name" value="Bact_HTH_transcr_reg"/>
</dbReference>
<dbReference type="Proteomes" id="UP001620514">
    <property type="component" value="Unassembled WGS sequence"/>
</dbReference>
<dbReference type="SMART" id="SM00866">
    <property type="entry name" value="UTRA"/>
    <property type="match status" value="1"/>
</dbReference>
<evidence type="ECO:0000256" key="2">
    <source>
        <dbReference type="ARBA" id="ARBA00023125"/>
    </source>
</evidence>
<dbReference type="SUPFAM" id="SSF64288">
    <property type="entry name" value="Chorismate lyase-like"/>
    <property type="match status" value="1"/>
</dbReference>
<dbReference type="InterPro" id="IPR028978">
    <property type="entry name" value="Chorismate_lyase_/UTRA_dom_sf"/>
</dbReference>
<dbReference type="PANTHER" id="PTHR44846">
    <property type="entry name" value="MANNOSYL-D-GLYCERATE TRANSPORT/METABOLISM SYSTEM REPRESSOR MNGR-RELATED"/>
    <property type="match status" value="1"/>
</dbReference>
<comment type="caution">
    <text evidence="5">The sequence shown here is derived from an EMBL/GenBank/DDBJ whole genome shotgun (WGS) entry which is preliminary data.</text>
</comment>
<feature type="domain" description="HTH gntR-type" evidence="4">
    <location>
        <begin position="9"/>
        <end position="77"/>
    </location>
</feature>
<organism evidence="5 6">
    <name type="scientific">Caballeronia udeis</name>
    <dbReference type="NCBI Taxonomy" id="1232866"/>
    <lineage>
        <taxon>Bacteria</taxon>
        <taxon>Pseudomonadati</taxon>
        <taxon>Pseudomonadota</taxon>
        <taxon>Betaproteobacteria</taxon>
        <taxon>Burkholderiales</taxon>
        <taxon>Burkholderiaceae</taxon>
        <taxon>Caballeronia</taxon>
    </lineage>
</organism>
<keyword evidence="2" id="KW-0238">DNA-binding</keyword>
<dbReference type="PRINTS" id="PR00035">
    <property type="entry name" value="HTHGNTR"/>
</dbReference>
<dbReference type="InterPro" id="IPR011663">
    <property type="entry name" value="UTRA"/>
</dbReference>
<dbReference type="InterPro" id="IPR000524">
    <property type="entry name" value="Tscrpt_reg_HTH_GntR"/>
</dbReference>
<reference evidence="5 6" key="1">
    <citation type="submission" date="2024-11" db="EMBL/GenBank/DDBJ databases">
        <title>Using genomics to understand microbial adaptation to soil warming.</title>
        <authorList>
            <person name="Deangelis K.M. PhD."/>
        </authorList>
    </citation>
    <scope>NUCLEOTIDE SEQUENCE [LARGE SCALE GENOMIC DNA]</scope>
    <source>
        <strain evidence="5 6">GAS97</strain>
    </source>
</reference>
<keyword evidence="6" id="KW-1185">Reference proteome</keyword>
<gene>
    <name evidence="5" type="ORF">ABH943_007014</name>
</gene>
<keyword evidence="3" id="KW-0804">Transcription</keyword>
<dbReference type="SMART" id="SM00345">
    <property type="entry name" value="HTH_GNTR"/>
    <property type="match status" value="1"/>
</dbReference>
<dbReference type="Pfam" id="PF07702">
    <property type="entry name" value="UTRA"/>
    <property type="match status" value="1"/>
</dbReference>
<dbReference type="PANTHER" id="PTHR44846:SF1">
    <property type="entry name" value="MANNOSYL-D-GLYCERATE TRANSPORT_METABOLISM SYSTEM REPRESSOR MNGR-RELATED"/>
    <property type="match status" value="1"/>
</dbReference>
<evidence type="ECO:0000313" key="5">
    <source>
        <dbReference type="EMBL" id="MFK4446982.1"/>
    </source>
</evidence>
<accession>A0ABW8MZ04</accession>
<evidence type="ECO:0000259" key="4">
    <source>
        <dbReference type="PROSITE" id="PS50949"/>
    </source>
</evidence>
<dbReference type="PROSITE" id="PS50949">
    <property type="entry name" value="HTH_GNTR"/>
    <property type="match status" value="1"/>
</dbReference>
<dbReference type="InterPro" id="IPR036390">
    <property type="entry name" value="WH_DNA-bd_sf"/>
</dbReference>
<dbReference type="EMBL" id="JBIYDN010000030">
    <property type="protein sequence ID" value="MFK4446982.1"/>
    <property type="molecule type" value="Genomic_DNA"/>
</dbReference>
<protein>
    <submittedName>
        <fullName evidence="5">GntR family transcriptional regulator</fullName>
    </submittedName>
</protein>
<dbReference type="Gene3D" id="3.40.1410.10">
    <property type="entry name" value="Chorismate lyase-like"/>
    <property type="match status" value="1"/>
</dbReference>
<dbReference type="InterPro" id="IPR036388">
    <property type="entry name" value="WH-like_DNA-bd_sf"/>
</dbReference>
<dbReference type="SUPFAM" id="SSF46785">
    <property type="entry name" value="Winged helix' DNA-binding domain"/>
    <property type="match status" value="1"/>
</dbReference>
<dbReference type="CDD" id="cd07377">
    <property type="entry name" value="WHTH_GntR"/>
    <property type="match status" value="1"/>
</dbReference>
<evidence type="ECO:0000256" key="1">
    <source>
        <dbReference type="ARBA" id="ARBA00023015"/>
    </source>
</evidence>
<proteinExistence type="predicted"/>
<name>A0ABW8MZ04_9BURK</name>